<evidence type="ECO:0000313" key="2">
    <source>
        <dbReference type="EMBL" id="GAA2719718.1"/>
    </source>
</evidence>
<evidence type="ECO:0000313" key="3">
    <source>
        <dbReference type="EMBL" id="GAA2720131.1"/>
    </source>
</evidence>
<dbReference type="Proteomes" id="UP001500886">
    <property type="component" value="Unassembled WGS sequence"/>
</dbReference>
<keyword evidence="4" id="KW-1185">Reference proteome</keyword>
<reference evidence="3 4" key="1">
    <citation type="journal article" date="2019" name="Int. J. Syst. Evol. Microbiol.">
        <title>The Global Catalogue of Microorganisms (GCM) 10K type strain sequencing project: providing services to taxonomists for standard genome sequencing and annotation.</title>
        <authorList>
            <consortium name="The Broad Institute Genomics Platform"/>
            <consortium name="The Broad Institute Genome Sequencing Center for Infectious Disease"/>
            <person name="Wu L."/>
            <person name="Ma J."/>
        </authorList>
    </citation>
    <scope>NUCLEOTIDE SEQUENCE [LARGE SCALE GENOMIC DNA]</scope>
    <source>
        <strain evidence="3 4">JCM 4542</strain>
    </source>
</reference>
<evidence type="ECO:0000256" key="1">
    <source>
        <dbReference type="SAM" id="MobiDB-lite"/>
    </source>
</evidence>
<organism evidence="3 4">
    <name type="scientific">Streptomyces luteosporeus</name>
    <dbReference type="NCBI Taxonomy" id="173856"/>
    <lineage>
        <taxon>Bacteria</taxon>
        <taxon>Bacillati</taxon>
        <taxon>Actinomycetota</taxon>
        <taxon>Actinomycetes</taxon>
        <taxon>Kitasatosporales</taxon>
        <taxon>Streptomycetaceae</taxon>
        <taxon>Streptomyces</taxon>
    </lineage>
</organism>
<accession>A0ABN3TWW0</accession>
<dbReference type="EMBL" id="BAAASL010000014">
    <property type="protein sequence ID" value="GAA2719718.1"/>
    <property type="molecule type" value="Genomic_DNA"/>
</dbReference>
<protein>
    <submittedName>
        <fullName evidence="3">Uncharacterized protein</fullName>
    </submittedName>
</protein>
<feature type="compositionally biased region" description="Basic and acidic residues" evidence="1">
    <location>
        <begin position="33"/>
        <end position="45"/>
    </location>
</feature>
<gene>
    <name evidence="2" type="ORF">GCM10010315_38390</name>
    <name evidence="3" type="ORF">GCM10010315_39830</name>
</gene>
<name>A0ABN3TWW0_9ACTN</name>
<dbReference type="EMBL" id="BAAASL010000014">
    <property type="protein sequence ID" value="GAA2720131.1"/>
    <property type="molecule type" value="Genomic_DNA"/>
</dbReference>
<proteinExistence type="predicted"/>
<comment type="caution">
    <text evidence="3">The sequence shown here is derived from an EMBL/GenBank/DDBJ whole genome shotgun (WGS) entry which is preliminary data.</text>
</comment>
<sequence>MANASQHTHISPHHAAPCSEHGPQAGTAAAGQLREDREGPSRLQRDMGQSSSEGVAAERG</sequence>
<evidence type="ECO:0000313" key="4">
    <source>
        <dbReference type="Proteomes" id="UP001500886"/>
    </source>
</evidence>
<feature type="region of interest" description="Disordered" evidence="1">
    <location>
        <begin position="1"/>
        <end position="60"/>
    </location>
</feature>
<reference evidence="3" key="2">
    <citation type="submission" date="2023-12" db="EMBL/GenBank/DDBJ databases">
        <authorList>
            <person name="Sun Q."/>
            <person name="Inoue M."/>
        </authorList>
    </citation>
    <scope>NUCLEOTIDE SEQUENCE</scope>
    <source>
        <strain evidence="3">JCM 4542</strain>
    </source>
</reference>